<dbReference type="SMART" id="SM00829">
    <property type="entry name" value="PKS_ER"/>
    <property type="match status" value="1"/>
</dbReference>
<protein>
    <submittedName>
        <fullName evidence="4">Quinone oxidoreductase 1</fullName>
    </submittedName>
</protein>
<dbReference type="InterPro" id="IPR013149">
    <property type="entry name" value="ADH-like_C"/>
</dbReference>
<evidence type="ECO:0000256" key="1">
    <source>
        <dbReference type="ARBA" id="ARBA00022857"/>
    </source>
</evidence>
<dbReference type="InterPro" id="IPR047618">
    <property type="entry name" value="QOR-like"/>
</dbReference>
<dbReference type="Gene3D" id="3.40.50.720">
    <property type="entry name" value="NAD(P)-binding Rossmann-like Domain"/>
    <property type="match status" value="1"/>
</dbReference>
<reference evidence="4 5" key="1">
    <citation type="submission" date="2024-02" db="EMBL/GenBank/DDBJ databases">
        <title>Lysinimicrobium sediminis NBRC 112286.</title>
        <authorList>
            <person name="Ichikawa N."/>
            <person name="Katano-Makiyama Y."/>
            <person name="Hidaka K."/>
        </authorList>
    </citation>
    <scope>NUCLEOTIDE SEQUENCE [LARGE SCALE GENOMIC DNA]</scope>
    <source>
        <strain evidence="4 5">NBRC 112286</strain>
    </source>
</reference>
<dbReference type="SUPFAM" id="SSF50129">
    <property type="entry name" value="GroES-like"/>
    <property type="match status" value="1"/>
</dbReference>
<evidence type="ECO:0000313" key="5">
    <source>
        <dbReference type="Proteomes" id="UP001426770"/>
    </source>
</evidence>
<dbReference type="CDD" id="cd05286">
    <property type="entry name" value="QOR2"/>
    <property type="match status" value="1"/>
</dbReference>
<dbReference type="RefSeq" id="WP_345380355.1">
    <property type="nucleotide sequence ID" value="NZ_AP027736.1"/>
</dbReference>
<keyword evidence="5" id="KW-1185">Reference proteome</keyword>
<dbReference type="Pfam" id="PF00107">
    <property type="entry name" value="ADH_zinc_N"/>
    <property type="match status" value="1"/>
</dbReference>
<sequence length="329" mass="34728">MHPVRAIEVARTGGPEVLEMVERDRPVARPGHVVVRVETAGVNFIDTYERSGAYSLALPFVPGKEGAGEIVEVGEGVDGFVEGEGVAWAFTPGSYAEYVEVPVTDLYAVPEDVELDMAAAAMLQGLTAHFLVTSAYTVMPGDTVLVHAAAGGVGLLLTQLAVARGATVIGTVGSEDKARIALQAGLSHVLRYDLMDDLAHDLPAAVRSLAPDGVDAAYDGVGRTTFDGSLASVRRRGSLVLFGAASGPVPPVDPQRLNVAGSITLSRPSLRDFIATAEEREWRSSDIFHGILLGDLSVRIDRGYSLDEAADAHRALEGRRTSGKLLLHP</sequence>
<feature type="domain" description="Enoyl reductase (ER)" evidence="3">
    <location>
        <begin position="13"/>
        <end position="327"/>
    </location>
</feature>
<accession>A0ABP9WJU5</accession>
<dbReference type="SUPFAM" id="SSF51735">
    <property type="entry name" value="NAD(P)-binding Rossmann-fold domains"/>
    <property type="match status" value="1"/>
</dbReference>
<dbReference type="Proteomes" id="UP001426770">
    <property type="component" value="Unassembled WGS sequence"/>
</dbReference>
<keyword evidence="1" id="KW-0521">NADP</keyword>
<dbReference type="PANTHER" id="PTHR48106">
    <property type="entry name" value="QUINONE OXIDOREDUCTASE PIG3-RELATED"/>
    <property type="match status" value="1"/>
</dbReference>
<dbReference type="InterPro" id="IPR036291">
    <property type="entry name" value="NAD(P)-bd_dom_sf"/>
</dbReference>
<dbReference type="PANTHER" id="PTHR48106:SF13">
    <property type="entry name" value="QUINONE OXIDOREDUCTASE-RELATED"/>
    <property type="match status" value="1"/>
</dbReference>
<dbReference type="Gene3D" id="3.90.180.10">
    <property type="entry name" value="Medium-chain alcohol dehydrogenases, catalytic domain"/>
    <property type="match status" value="1"/>
</dbReference>
<name>A0ABP9WJU5_9MICO</name>
<keyword evidence="2" id="KW-0560">Oxidoreductase</keyword>
<dbReference type="Pfam" id="PF08240">
    <property type="entry name" value="ADH_N"/>
    <property type="match status" value="1"/>
</dbReference>
<dbReference type="EMBL" id="BAABRR010000017">
    <property type="protein sequence ID" value="GAA5519994.1"/>
    <property type="molecule type" value="Genomic_DNA"/>
</dbReference>
<dbReference type="InterPro" id="IPR011032">
    <property type="entry name" value="GroES-like_sf"/>
</dbReference>
<proteinExistence type="predicted"/>
<gene>
    <name evidence="4" type="primary">qorA</name>
    <name evidence="4" type="ORF">Lsed01_02455</name>
</gene>
<evidence type="ECO:0000259" key="3">
    <source>
        <dbReference type="SMART" id="SM00829"/>
    </source>
</evidence>
<organism evidence="4 5">
    <name type="scientific">Demequina sediminis</name>
    <dbReference type="NCBI Taxonomy" id="1930058"/>
    <lineage>
        <taxon>Bacteria</taxon>
        <taxon>Bacillati</taxon>
        <taxon>Actinomycetota</taxon>
        <taxon>Actinomycetes</taxon>
        <taxon>Micrococcales</taxon>
        <taxon>Demequinaceae</taxon>
        <taxon>Demequina</taxon>
    </lineage>
</organism>
<evidence type="ECO:0000313" key="4">
    <source>
        <dbReference type="EMBL" id="GAA5519994.1"/>
    </source>
</evidence>
<dbReference type="InterPro" id="IPR020843">
    <property type="entry name" value="ER"/>
</dbReference>
<dbReference type="InterPro" id="IPR013154">
    <property type="entry name" value="ADH-like_N"/>
</dbReference>
<comment type="caution">
    <text evidence="4">The sequence shown here is derived from an EMBL/GenBank/DDBJ whole genome shotgun (WGS) entry which is preliminary data.</text>
</comment>
<evidence type="ECO:0000256" key="2">
    <source>
        <dbReference type="ARBA" id="ARBA00023002"/>
    </source>
</evidence>